<dbReference type="EMBL" id="JAODUP010002171">
    <property type="protein sequence ID" value="KAK2138962.1"/>
    <property type="molecule type" value="Genomic_DNA"/>
</dbReference>
<accession>A0AAD9IR21</accession>
<evidence type="ECO:0000313" key="2">
    <source>
        <dbReference type="Proteomes" id="UP001208570"/>
    </source>
</evidence>
<keyword evidence="2" id="KW-1185">Reference proteome</keyword>
<name>A0AAD9IR21_9ANNE</name>
<feature type="non-terminal residue" evidence="1">
    <location>
        <position position="42"/>
    </location>
</feature>
<comment type="caution">
    <text evidence="1">The sequence shown here is derived from an EMBL/GenBank/DDBJ whole genome shotgun (WGS) entry which is preliminary data.</text>
</comment>
<organism evidence="1 2">
    <name type="scientific">Paralvinella palmiformis</name>
    <dbReference type="NCBI Taxonomy" id="53620"/>
    <lineage>
        <taxon>Eukaryota</taxon>
        <taxon>Metazoa</taxon>
        <taxon>Spiralia</taxon>
        <taxon>Lophotrochozoa</taxon>
        <taxon>Annelida</taxon>
        <taxon>Polychaeta</taxon>
        <taxon>Sedentaria</taxon>
        <taxon>Canalipalpata</taxon>
        <taxon>Terebellida</taxon>
        <taxon>Terebelliformia</taxon>
        <taxon>Alvinellidae</taxon>
        <taxon>Paralvinella</taxon>
    </lineage>
</organism>
<proteinExistence type="predicted"/>
<dbReference type="Proteomes" id="UP001208570">
    <property type="component" value="Unassembled WGS sequence"/>
</dbReference>
<sequence>LYFLPVLRNDWAKCITSDHLTRGTFKRHVKSCILSEYGSSVH</sequence>
<reference evidence="1" key="1">
    <citation type="journal article" date="2023" name="Mol. Biol. Evol.">
        <title>Third-Generation Sequencing Reveals the Adaptive Role of the Epigenome in Three Deep-Sea Polychaetes.</title>
        <authorList>
            <person name="Perez M."/>
            <person name="Aroh O."/>
            <person name="Sun Y."/>
            <person name="Lan Y."/>
            <person name="Juniper S.K."/>
            <person name="Young C.R."/>
            <person name="Angers B."/>
            <person name="Qian P.Y."/>
        </authorList>
    </citation>
    <scope>NUCLEOTIDE SEQUENCE</scope>
    <source>
        <strain evidence="1">P08H-3</strain>
    </source>
</reference>
<dbReference type="AlphaFoldDB" id="A0AAD9IR21"/>
<gene>
    <name evidence="1" type="ORF">LSH36_2168g00000</name>
</gene>
<protein>
    <submittedName>
        <fullName evidence="1">Uncharacterized protein</fullName>
    </submittedName>
</protein>
<evidence type="ECO:0000313" key="1">
    <source>
        <dbReference type="EMBL" id="KAK2138962.1"/>
    </source>
</evidence>